<dbReference type="InterPro" id="IPR014255">
    <property type="entry name" value="Spore_coat_CotS"/>
</dbReference>
<dbReference type="Gene3D" id="3.90.1200.10">
    <property type="match status" value="1"/>
</dbReference>
<dbReference type="GO" id="GO:0042601">
    <property type="term" value="C:endospore-forming forespore"/>
    <property type="evidence" value="ECO:0007669"/>
    <property type="project" value="TreeGrafter"/>
</dbReference>
<comment type="caution">
    <text evidence="2">The sequence shown here is derived from an EMBL/GenBank/DDBJ whole genome shotgun (WGS) entry which is preliminary data.</text>
</comment>
<dbReference type="Proteomes" id="UP000253034">
    <property type="component" value="Unassembled WGS sequence"/>
</dbReference>
<dbReference type="PANTHER" id="PTHR39179">
    <property type="entry name" value="SPORE COAT PROTEIN I"/>
    <property type="match status" value="1"/>
</dbReference>
<dbReference type="SUPFAM" id="SSF56112">
    <property type="entry name" value="Protein kinase-like (PK-like)"/>
    <property type="match status" value="1"/>
</dbReference>
<keyword evidence="3" id="KW-1185">Reference proteome</keyword>
<dbReference type="InterPro" id="IPR011009">
    <property type="entry name" value="Kinase-like_dom_sf"/>
</dbReference>
<dbReference type="NCBIfam" id="TIGR02906">
    <property type="entry name" value="spore_CotS"/>
    <property type="match status" value="1"/>
</dbReference>
<protein>
    <submittedName>
        <fullName evidence="2">Spore coat-associated protein S</fullName>
    </submittedName>
</protein>
<evidence type="ECO:0000313" key="3">
    <source>
        <dbReference type="Proteomes" id="UP000253034"/>
    </source>
</evidence>
<dbReference type="AlphaFoldDB" id="A0A369AW03"/>
<evidence type="ECO:0000259" key="1">
    <source>
        <dbReference type="Pfam" id="PF01636"/>
    </source>
</evidence>
<dbReference type="RefSeq" id="WP_114298895.1">
    <property type="nucleotide sequence ID" value="NZ_QPJT01000021.1"/>
</dbReference>
<dbReference type="InterPro" id="IPR002575">
    <property type="entry name" value="Aminoglycoside_PTrfase"/>
</dbReference>
<dbReference type="PANTHER" id="PTHR39179:SF1">
    <property type="entry name" value="SPORE COAT PROTEIN I"/>
    <property type="match status" value="1"/>
</dbReference>
<organism evidence="2 3">
    <name type="scientific">Anaerobacterium chartisolvens</name>
    <dbReference type="NCBI Taxonomy" id="1297424"/>
    <lineage>
        <taxon>Bacteria</taxon>
        <taxon>Bacillati</taxon>
        <taxon>Bacillota</taxon>
        <taxon>Clostridia</taxon>
        <taxon>Eubacteriales</taxon>
        <taxon>Oscillospiraceae</taxon>
        <taxon>Anaerobacterium</taxon>
    </lineage>
</organism>
<dbReference type="Gene3D" id="3.30.200.20">
    <property type="entry name" value="Phosphorylase Kinase, domain 1"/>
    <property type="match status" value="1"/>
</dbReference>
<proteinExistence type="predicted"/>
<gene>
    <name evidence="2" type="ORF">DFR58_12132</name>
</gene>
<reference evidence="2 3" key="1">
    <citation type="submission" date="2018-07" db="EMBL/GenBank/DDBJ databases">
        <title>Genomic Encyclopedia of Type Strains, Phase IV (KMG-IV): sequencing the most valuable type-strain genomes for metagenomic binning, comparative biology and taxonomic classification.</title>
        <authorList>
            <person name="Goeker M."/>
        </authorList>
    </citation>
    <scope>NUCLEOTIDE SEQUENCE [LARGE SCALE GENOMIC DNA]</scope>
    <source>
        <strain evidence="2 3">DSM 27016</strain>
    </source>
</reference>
<accession>A0A369AW03</accession>
<feature type="domain" description="Aminoglycoside phosphotransferase" evidence="1">
    <location>
        <begin position="34"/>
        <end position="273"/>
    </location>
</feature>
<evidence type="ECO:0000313" key="2">
    <source>
        <dbReference type="EMBL" id="RCX12528.1"/>
    </source>
</evidence>
<name>A0A369AW03_9FIRM</name>
<dbReference type="InterPro" id="IPR047175">
    <property type="entry name" value="CotS-like"/>
</dbReference>
<dbReference type="Pfam" id="PF01636">
    <property type="entry name" value="APH"/>
    <property type="match status" value="1"/>
</dbReference>
<dbReference type="OrthoDB" id="9771902at2"/>
<sequence>MPSESREPLEKVLSMYNIKVLGIRNESYKDKKGVWWIQTPEGHKILKKVSSSEDTLKYTLSAVEHLMHNGINIPAVIKTVDARPYVNIDGSCYTLSQAIEGRNPSYSIPQQLKAVVKELAKFHKASIGFSPPSCCKPKMHLGTWIEDYGRQLEDMGSFYKTKLLSGPRDESGSFIADEFPSFSFRAERSINGLKGSEYRDWTEKTRSLGGLCHQDFAAGNLFLSGSGKVYVIDTDSITMDIPARDIRKLLNKVMKKKGKWDASLTADILRYYQSENPLTLSQWQVVKLDIMFPHLFLGAMNKYCYKREKDWTGENYLKRLRDVTSIEKTINPILEGFDSLVPKSSL</sequence>
<dbReference type="EMBL" id="QPJT01000021">
    <property type="protein sequence ID" value="RCX12528.1"/>
    <property type="molecule type" value="Genomic_DNA"/>
</dbReference>